<dbReference type="STRING" id="1424334.W822_20160"/>
<dbReference type="EMBL" id="AYXT01000013">
    <property type="protein sequence ID" value="ETF00695.1"/>
    <property type="molecule type" value="Genomic_DNA"/>
</dbReference>
<comment type="caution">
    <text evidence="1">The sequence shown here is derived from an EMBL/GenBank/DDBJ whole genome shotgun (WGS) entry which is preliminary data.</text>
</comment>
<dbReference type="OrthoDB" id="7349818at2"/>
<dbReference type="HOGENOM" id="CLU_098648_0_0_4"/>
<dbReference type="Proteomes" id="UP000018733">
    <property type="component" value="Unassembled WGS sequence"/>
</dbReference>
<dbReference type="AlphaFoldDB" id="V8QN10"/>
<evidence type="ECO:0000313" key="1">
    <source>
        <dbReference type="EMBL" id="ETF00695.1"/>
    </source>
</evidence>
<sequence>METIQIEEVRKAEVPATPGTAFAGGFYFGQINIDGQLYALVVAPKESGQFIGKWSEHYDKIESANSVSDGFKNTLAMADAGSDIAKRALGLTINGQVPWYIPARDELEQVYRHLKPTTRENYCSWRDGENANAVPATDVYREDLPEQTAATEFQEEGAEAMDAGWHWSSTQVSATGAAIQFFNDGSQNGNGKDIEFRVRVVRRLKIL</sequence>
<gene>
    <name evidence="1" type="ORF">W822_20160</name>
</gene>
<evidence type="ECO:0008006" key="3">
    <source>
        <dbReference type="Google" id="ProtNLM"/>
    </source>
</evidence>
<reference evidence="1 2" key="1">
    <citation type="journal article" date="2014" name="Genome Announc.">
        <title>Draft Genome Sequence of Advenella kashmirensis Strain W13003, a Polycyclic Aromatic Hydrocarbon-Degrading Bacterium.</title>
        <authorList>
            <person name="Wang X."/>
            <person name="Jin D."/>
            <person name="Zhou L."/>
            <person name="Wu L."/>
            <person name="An W."/>
            <person name="Zhao L."/>
        </authorList>
    </citation>
    <scope>NUCLEOTIDE SEQUENCE [LARGE SCALE GENOMIC DNA]</scope>
    <source>
        <strain evidence="1 2">W13003</strain>
    </source>
</reference>
<name>V8QN10_9BURK</name>
<dbReference type="PATRIC" id="fig|1424334.3.peg.4040"/>
<proteinExistence type="predicted"/>
<keyword evidence="2" id="KW-1185">Reference proteome</keyword>
<accession>V8QN10</accession>
<organism evidence="1 2">
    <name type="scientific">Advenella kashmirensis W13003</name>
    <dbReference type="NCBI Taxonomy" id="1424334"/>
    <lineage>
        <taxon>Bacteria</taxon>
        <taxon>Pseudomonadati</taxon>
        <taxon>Pseudomonadota</taxon>
        <taxon>Betaproteobacteria</taxon>
        <taxon>Burkholderiales</taxon>
        <taxon>Alcaligenaceae</taxon>
    </lineage>
</organism>
<evidence type="ECO:0000313" key="2">
    <source>
        <dbReference type="Proteomes" id="UP000018733"/>
    </source>
</evidence>
<dbReference type="RefSeq" id="WP_024006959.1">
    <property type="nucleotide sequence ID" value="NZ_KI650982.1"/>
</dbReference>
<dbReference type="eggNOG" id="ENOG5032R37">
    <property type="taxonomic scope" value="Bacteria"/>
</dbReference>
<protein>
    <recommendedName>
        <fullName evidence="3">DUF1566 domain-containing protein</fullName>
    </recommendedName>
</protein>